<dbReference type="EMBL" id="CAJNNW010022766">
    <property type="protein sequence ID" value="CAE8669791.1"/>
    <property type="molecule type" value="Genomic_DNA"/>
</dbReference>
<reference evidence="1" key="1">
    <citation type="submission" date="2021-02" db="EMBL/GenBank/DDBJ databases">
        <authorList>
            <person name="Dougan E. K."/>
            <person name="Rhodes N."/>
            <person name="Thang M."/>
            <person name="Chan C."/>
        </authorList>
    </citation>
    <scope>NUCLEOTIDE SEQUENCE</scope>
</reference>
<sequence>MFWVARYMRCSVVQECDSYFYCSSSYPNSANGAVLEFNRESQSLPVNCMGGMAWAARYMRCSFMQERDSFFNCSSSYPNSANAAVFEFNRESQSLHVNCMDGMAWAAWYMRCSVVQDCDSFFNCSSSKPKLRMRRSSSSIVSRSLCM</sequence>
<accession>A0A813JBM6</accession>
<dbReference type="Proteomes" id="UP000626109">
    <property type="component" value="Unassembled WGS sequence"/>
</dbReference>
<dbReference type="AlphaFoldDB" id="A0A813JBM6"/>
<protein>
    <submittedName>
        <fullName evidence="1">Uncharacterized protein</fullName>
    </submittedName>
</protein>
<evidence type="ECO:0000313" key="1">
    <source>
        <dbReference type="EMBL" id="CAE8669791.1"/>
    </source>
</evidence>
<evidence type="ECO:0000313" key="2">
    <source>
        <dbReference type="Proteomes" id="UP000626109"/>
    </source>
</evidence>
<gene>
    <name evidence="1" type="ORF">PGLA2088_LOCUS17278</name>
</gene>
<comment type="caution">
    <text evidence="1">The sequence shown here is derived from an EMBL/GenBank/DDBJ whole genome shotgun (WGS) entry which is preliminary data.</text>
</comment>
<proteinExistence type="predicted"/>
<organism evidence="1 2">
    <name type="scientific">Polarella glacialis</name>
    <name type="common">Dinoflagellate</name>
    <dbReference type="NCBI Taxonomy" id="89957"/>
    <lineage>
        <taxon>Eukaryota</taxon>
        <taxon>Sar</taxon>
        <taxon>Alveolata</taxon>
        <taxon>Dinophyceae</taxon>
        <taxon>Suessiales</taxon>
        <taxon>Suessiaceae</taxon>
        <taxon>Polarella</taxon>
    </lineage>
</organism>
<name>A0A813JBM6_POLGL</name>